<dbReference type="GO" id="GO:0046872">
    <property type="term" value="F:metal ion binding"/>
    <property type="evidence" value="ECO:0007669"/>
    <property type="project" value="UniProtKB-KW"/>
</dbReference>
<dbReference type="SUPFAM" id="SSF53649">
    <property type="entry name" value="Alkaline phosphatase-like"/>
    <property type="match status" value="1"/>
</dbReference>
<dbReference type="InterPro" id="IPR000917">
    <property type="entry name" value="Sulfatase_N"/>
</dbReference>
<evidence type="ECO:0008006" key="9">
    <source>
        <dbReference type="Google" id="ProtNLM"/>
    </source>
</evidence>
<dbReference type="InterPro" id="IPR025863">
    <property type="entry name" value="Choline_sulf_C_dom"/>
</dbReference>
<proteinExistence type="inferred from homology"/>
<dbReference type="NCBIfam" id="TIGR03417">
    <property type="entry name" value="chol_sulfatase"/>
    <property type="match status" value="1"/>
</dbReference>
<dbReference type="AlphaFoldDB" id="A0A9W8YY72"/>
<accession>A0A9W8YY72</accession>
<name>A0A9W8YY72_9PEZI</name>
<protein>
    <recommendedName>
        <fullName evidence="9">Choline-sulfatase</fullName>
    </recommendedName>
</protein>
<comment type="caution">
    <text evidence="7">The sequence shown here is derived from an EMBL/GenBank/DDBJ whole genome shotgun (WGS) entry which is preliminary data.</text>
</comment>
<dbReference type="Pfam" id="PF12411">
    <property type="entry name" value="Choline_sulf_C"/>
    <property type="match status" value="1"/>
</dbReference>
<feature type="domain" description="Choline sulfatase enzyme C-terminal" evidence="6">
    <location>
        <begin position="502"/>
        <end position="554"/>
    </location>
</feature>
<evidence type="ECO:0000259" key="5">
    <source>
        <dbReference type="Pfam" id="PF00884"/>
    </source>
</evidence>
<dbReference type="FunFam" id="3.40.720.10:FF:000032">
    <property type="entry name" value="Choline sulfatase"/>
    <property type="match status" value="1"/>
</dbReference>
<keyword evidence="2" id="KW-0479">Metal-binding</keyword>
<evidence type="ECO:0000313" key="7">
    <source>
        <dbReference type="EMBL" id="KAJ4394086.1"/>
    </source>
</evidence>
<gene>
    <name evidence="7" type="ORF">N0V93_003303</name>
</gene>
<reference evidence="7" key="1">
    <citation type="submission" date="2022-10" db="EMBL/GenBank/DDBJ databases">
        <title>Tapping the CABI collections for fungal endophytes: first genome assemblies for Collariella, Neodidymelliopsis, Ascochyta clinopodiicola, Didymella pomorum, Didymosphaeria variabile, Neocosmospora piperis and Neocucurbitaria cava.</title>
        <authorList>
            <person name="Hill R."/>
        </authorList>
    </citation>
    <scope>NUCLEOTIDE SEQUENCE</scope>
    <source>
        <strain evidence="7">IMI 355082</strain>
    </source>
</reference>
<evidence type="ECO:0000256" key="3">
    <source>
        <dbReference type="ARBA" id="ARBA00022801"/>
    </source>
</evidence>
<dbReference type="GO" id="GO:0008484">
    <property type="term" value="F:sulfuric ester hydrolase activity"/>
    <property type="evidence" value="ECO:0007669"/>
    <property type="project" value="TreeGrafter"/>
</dbReference>
<dbReference type="PANTHER" id="PTHR45953">
    <property type="entry name" value="IDURONATE 2-SULFATASE"/>
    <property type="match status" value="1"/>
</dbReference>
<dbReference type="CDD" id="cd16032">
    <property type="entry name" value="choline-sulfatase"/>
    <property type="match status" value="1"/>
</dbReference>
<dbReference type="Gene3D" id="3.40.720.10">
    <property type="entry name" value="Alkaline Phosphatase, subunit A"/>
    <property type="match status" value="1"/>
</dbReference>
<evidence type="ECO:0000313" key="8">
    <source>
        <dbReference type="Proteomes" id="UP001140453"/>
    </source>
</evidence>
<dbReference type="PANTHER" id="PTHR45953:SF1">
    <property type="entry name" value="IDURONATE 2-SULFATASE"/>
    <property type="match status" value="1"/>
</dbReference>
<organism evidence="7 8">
    <name type="scientific">Gnomoniopsis smithogilvyi</name>
    <dbReference type="NCBI Taxonomy" id="1191159"/>
    <lineage>
        <taxon>Eukaryota</taxon>
        <taxon>Fungi</taxon>
        <taxon>Dikarya</taxon>
        <taxon>Ascomycota</taxon>
        <taxon>Pezizomycotina</taxon>
        <taxon>Sordariomycetes</taxon>
        <taxon>Sordariomycetidae</taxon>
        <taxon>Diaporthales</taxon>
        <taxon>Gnomoniaceae</taxon>
        <taxon>Gnomoniopsis</taxon>
    </lineage>
</organism>
<dbReference type="InterPro" id="IPR017785">
    <property type="entry name" value="Choline-sulfatase"/>
</dbReference>
<evidence type="ECO:0000256" key="4">
    <source>
        <dbReference type="SAM" id="MobiDB-lite"/>
    </source>
</evidence>
<evidence type="ECO:0000259" key="6">
    <source>
        <dbReference type="Pfam" id="PF12411"/>
    </source>
</evidence>
<dbReference type="GO" id="GO:0005737">
    <property type="term" value="C:cytoplasm"/>
    <property type="evidence" value="ECO:0007669"/>
    <property type="project" value="TreeGrafter"/>
</dbReference>
<evidence type="ECO:0000256" key="1">
    <source>
        <dbReference type="ARBA" id="ARBA00008779"/>
    </source>
</evidence>
<feature type="domain" description="Sulfatase N-terminal" evidence="5">
    <location>
        <begin position="48"/>
        <end position="389"/>
    </location>
</feature>
<dbReference type="InterPro" id="IPR024607">
    <property type="entry name" value="Sulfatase_CS"/>
</dbReference>
<dbReference type="InterPro" id="IPR017850">
    <property type="entry name" value="Alkaline_phosphatase_core_sf"/>
</dbReference>
<keyword evidence="3" id="KW-0378">Hydrolase</keyword>
<comment type="similarity">
    <text evidence="1">Belongs to the sulfatase family.</text>
</comment>
<dbReference type="Proteomes" id="UP001140453">
    <property type="component" value="Unassembled WGS sequence"/>
</dbReference>
<feature type="compositionally biased region" description="Polar residues" evidence="4">
    <location>
        <begin position="1"/>
        <end position="12"/>
    </location>
</feature>
<feature type="region of interest" description="Disordered" evidence="4">
    <location>
        <begin position="1"/>
        <end position="35"/>
    </location>
</feature>
<keyword evidence="8" id="KW-1185">Reference proteome</keyword>
<evidence type="ECO:0000256" key="2">
    <source>
        <dbReference type="ARBA" id="ARBA00022723"/>
    </source>
</evidence>
<dbReference type="Pfam" id="PF00884">
    <property type="entry name" value="Sulfatase"/>
    <property type="match status" value="1"/>
</dbReference>
<dbReference type="OrthoDB" id="96314at2759"/>
<dbReference type="EMBL" id="JAPEVB010000002">
    <property type="protein sequence ID" value="KAJ4394086.1"/>
    <property type="molecule type" value="Genomic_DNA"/>
</dbReference>
<dbReference type="PROSITE" id="PS00149">
    <property type="entry name" value="SULFATASE_2"/>
    <property type="match status" value="1"/>
</dbReference>
<sequence>MVGTSSTPNGNGQAQGSGNTGVSSTRGGLPNPIYSGAAPGLSSGAKQPNILYIMADQMSAPHLKMYNPESQIKTPHLDKLAEKSVVFDSAYCPSPLCAPSRMSMISGQLPMKIGAYDNASQIPSDTLTYAHYLRMQGYLTALAGKMHFVGDQMHGYEKRLVSDIYPGDFGWCVNWDKPDTRLEWYHNSSSILQAGVCATSNQMDYDEEVMYKSIRFLKSHVRDSDTRPFCLTVSLTHPHDPYTIDKERWDRYEGVDIPLPKVRIPEEEQDPHSKRLLNVCDLKGQNFTDEQIKKARRAYYGSCSFVDDNIGLLLKTLEDLNLAEDTIVIFSGDHGDMLGERNLWYKMSYFEGSVRVPMLISYPQWFTPHHVKENVSTLDILPTMCDLVGTKPDPRFPMDGLTMMPHLRGEGGHDTVIAEYTGEGTIAPLMMIRRGPWKYITCPTDGSQLFNLENDPYEINDLAKGLGKKRDNLNAEDQKVQEVFEAFENEAKERWDFDAITQKVLLSQRQRHLTWEALKIGEFTSWDYNPPEDGRQQYIRSHMDLDDLERRARYPPVDKYGNPTHKLLVHQAGAHGE</sequence>